<reference evidence="1 2" key="1">
    <citation type="submission" date="2012-10" db="EMBL/GenBank/DDBJ databases">
        <title>Genome sequence of Vibrio Cholerae HENC-02.</title>
        <authorList>
            <person name="Eppinger M."/>
            <person name="Hasan N.A."/>
            <person name="Sengamalay N."/>
            <person name="Hine E."/>
            <person name="Su Q."/>
            <person name="Daugherty S.C."/>
            <person name="Young S."/>
            <person name="Sadzewicz L."/>
            <person name="Tallon L."/>
            <person name="Cebula T.A."/>
            <person name="Ravel J."/>
            <person name="Colwell R.R."/>
        </authorList>
    </citation>
    <scope>NUCLEOTIDE SEQUENCE [LARGE SCALE GENOMIC DNA]</scope>
    <source>
        <strain evidence="1 2">HENC-02</strain>
    </source>
</reference>
<protein>
    <submittedName>
        <fullName evidence="1">Uncharacterized protein</fullName>
    </submittedName>
</protein>
<name>A0A454D123_VIBHA</name>
<evidence type="ECO:0000313" key="1">
    <source>
        <dbReference type="EMBL" id="EKM32358.1"/>
    </source>
</evidence>
<dbReference type="EMBL" id="AJSR01000771">
    <property type="protein sequence ID" value="EKM32358.1"/>
    <property type="molecule type" value="Genomic_DNA"/>
</dbReference>
<dbReference type="Proteomes" id="UP000008367">
    <property type="component" value="Unassembled WGS sequence"/>
</dbReference>
<comment type="caution">
    <text evidence="1">The sequence shown here is derived from an EMBL/GenBank/DDBJ whole genome shotgun (WGS) entry which is preliminary data.</text>
</comment>
<sequence length="13" mass="1465">ISIHRSEPLSIRG</sequence>
<accession>A0A454D123</accession>
<evidence type="ECO:0000313" key="2">
    <source>
        <dbReference type="Proteomes" id="UP000008367"/>
    </source>
</evidence>
<gene>
    <name evidence="1" type="ORF">VCHENC02_2077C</name>
</gene>
<feature type="non-terminal residue" evidence="1">
    <location>
        <position position="1"/>
    </location>
</feature>
<proteinExistence type="predicted"/>
<organism evidence="1 2">
    <name type="scientific">Vibrio harveyi</name>
    <name type="common">Beneckea harveyi</name>
    <dbReference type="NCBI Taxonomy" id="669"/>
    <lineage>
        <taxon>Bacteria</taxon>
        <taxon>Pseudomonadati</taxon>
        <taxon>Pseudomonadota</taxon>
        <taxon>Gammaproteobacteria</taxon>
        <taxon>Vibrionales</taxon>
        <taxon>Vibrionaceae</taxon>
        <taxon>Vibrio</taxon>
    </lineage>
</organism>